<dbReference type="InterPro" id="IPR012318">
    <property type="entry name" value="HTH_CRP"/>
</dbReference>
<evidence type="ECO:0000256" key="1">
    <source>
        <dbReference type="ARBA" id="ARBA00023015"/>
    </source>
</evidence>
<dbReference type="SMART" id="SM00100">
    <property type="entry name" value="cNMP"/>
    <property type="match status" value="1"/>
</dbReference>
<keyword evidence="7" id="KW-1185">Reference proteome</keyword>
<feature type="domain" description="Cyclic nucleotide-binding" evidence="4">
    <location>
        <begin position="13"/>
        <end position="136"/>
    </location>
</feature>
<dbReference type="STRING" id="1121266.SAMN02745883_01126"/>
<keyword evidence="6" id="KW-0808">Transferase</keyword>
<evidence type="ECO:0000313" key="6">
    <source>
        <dbReference type="EMBL" id="SHK05182.1"/>
    </source>
</evidence>
<dbReference type="InterPro" id="IPR036390">
    <property type="entry name" value="WH_DNA-bd_sf"/>
</dbReference>
<evidence type="ECO:0000259" key="4">
    <source>
        <dbReference type="PROSITE" id="PS50042"/>
    </source>
</evidence>
<keyword evidence="6" id="KW-0418">Kinase</keyword>
<dbReference type="GO" id="GO:0005829">
    <property type="term" value="C:cytosol"/>
    <property type="evidence" value="ECO:0007669"/>
    <property type="project" value="TreeGrafter"/>
</dbReference>
<dbReference type="InterPro" id="IPR000595">
    <property type="entry name" value="cNMP-bd_dom"/>
</dbReference>
<dbReference type="PROSITE" id="PS50042">
    <property type="entry name" value="CNMP_BINDING_3"/>
    <property type="match status" value="1"/>
</dbReference>
<dbReference type="SUPFAM" id="SSF51206">
    <property type="entry name" value="cAMP-binding domain-like"/>
    <property type="match status" value="1"/>
</dbReference>
<dbReference type="InterPro" id="IPR050397">
    <property type="entry name" value="Env_Response_Regulators"/>
</dbReference>
<name>A0A1M6PBD4_9FIRM</name>
<protein>
    <submittedName>
        <fullName evidence="6">cAMP-binding domain of CRP or a regulatory subunit of cAMP-dependent protein kinases</fullName>
    </submittedName>
</protein>
<keyword evidence="2" id="KW-0238">DNA-binding</keyword>
<reference evidence="6 7" key="1">
    <citation type="submission" date="2016-11" db="EMBL/GenBank/DDBJ databases">
        <authorList>
            <person name="Jaros S."/>
            <person name="Januszkiewicz K."/>
            <person name="Wedrychowicz H."/>
        </authorList>
    </citation>
    <scope>NUCLEOTIDE SEQUENCE [LARGE SCALE GENOMIC DNA]</scope>
    <source>
        <strain evidence="6 7">DSM 14501</strain>
    </source>
</reference>
<evidence type="ECO:0000256" key="3">
    <source>
        <dbReference type="ARBA" id="ARBA00023163"/>
    </source>
</evidence>
<dbReference type="PROSITE" id="PS51063">
    <property type="entry name" value="HTH_CRP_2"/>
    <property type="match status" value="1"/>
</dbReference>
<dbReference type="InterPro" id="IPR018490">
    <property type="entry name" value="cNMP-bd_dom_sf"/>
</dbReference>
<dbReference type="Gene3D" id="2.60.120.10">
    <property type="entry name" value="Jelly Rolls"/>
    <property type="match status" value="1"/>
</dbReference>
<proteinExistence type="predicted"/>
<dbReference type="InterPro" id="IPR014710">
    <property type="entry name" value="RmlC-like_jellyroll"/>
</dbReference>
<organism evidence="6 7">
    <name type="scientific">Caminicella sporogenes DSM 14501</name>
    <dbReference type="NCBI Taxonomy" id="1121266"/>
    <lineage>
        <taxon>Bacteria</taxon>
        <taxon>Bacillati</taxon>
        <taxon>Bacillota</taxon>
        <taxon>Clostridia</taxon>
        <taxon>Peptostreptococcales</taxon>
        <taxon>Caminicellaceae</taxon>
        <taxon>Caminicella</taxon>
    </lineage>
</organism>
<dbReference type="PANTHER" id="PTHR24567">
    <property type="entry name" value="CRP FAMILY TRANSCRIPTIONAL REGULATORY PROTEIN"/>
    <property type="match status" value="1"/>
</dbReference>
<dbReference type="GO" id="GO:0016301">
    <property type="term" value="F:kinase activity"/>
    <property type="evidence" value="ECO:0007669"/>
    <property type="project" value="UniProtKB-KW"/>
</dbReference>
<dbReference type="Pfam" id="PF13545">
    <property type="entry name" value="HTH_Crp_2"/>
    <property type="match status" value="1"/>
</dbReference>
<feature type="domain" description="HTH crp-type" evidence="5">
    <location>
        <begin position="150"/>
        <end position="218"/>
    </location>
</feature>
<evidence type="ECO:0000256" key="2">
    <source>
        <dbReference type="ARBA" id="ARBA00023125"/>
    </source>
</evidence>
<dbReference type="EMBL" id="FRAJ01000008">
    <property type="protein sequence ID" value="SHK05182.1"/>
    <property type="molecule type" value="Genomic_DNA"/>
</dbReference>
<keyword evidence="1" id="KW-0805">Transcription regulation</keyword>
<accession>A0A1M6PBD4</accession>
<dbReference type="GO" id="GO:0003700">
    <property type="term" value="F:DNA-binding transcription factor activity"/>
    <property type="evidence" value="ECO:0007669"/>
    <property type="project" value="TreeGrafter"/>
</dbReference>
<dbReference type="CDD" id="cd00038">
    <property type="entry name" value="CAP_ED"/>
    <property type="match status" value="1"/>
</dbReference>
<dbReference type="SUPFAM" id="SSF46785">
    <property type="entry name" value="Winged helix' DNA-binding domain"/>
    <property type="match status" value="1"/>
</dbReference>
<evidence type="ECO:0000313" key="7">
    <source>
        <dbReference type="Proteomes" id="UP000184082"/>
    </source>
</evidence>
<dbReference type="Pfam" id="PF00027">
    <property type="entry name" value="cNMP_binding"/>
    <property type="match status" value="1"/>
</dbReference>
<dbReference type="RefSeq" id="WP_072966476.1">
    <property type="nucleotide sequence ID" value="NZ_FRAJ01000008.1"/>
</dbReference>
<dbReference type="PANTHER" id="PTHR24567:SF58">
    <property type="entry name" value="CYCLIC AMP-BINDING REGULATORY PROTEIN"/>
    <property type="match status" value="1"/>
</dbReference>
<dbReference type="AlphaFoldDB" id="A0A1M6PBD4"/>
<dbReference type="Proteomes" id="UP000184082">
    <property type="component" value="Unassembled WGS sequence"/>
</dbReference>
<gene>
    <name evidence="6" type="ORF">SAMN02745883_01126</name>
</gene>
<dbReference type="GO" id="GO:0003677">
    <property type="term" value="F:DNA binding"/>
    <property type="evidence" value="ECO:0007669"/>
    <property type="project" value="UniProtKB-KW"/>
</dbReference>
<sequence>MNSLVQKLKKSKLFTSFNDEKLSILLDSISYEIKIYNKNQIIAFEGEPISKIGIILKGCVDVQKSYPSGKLVSVKRLYEGDTFGDVIVFSKKEEYPSTLLSMDGTEIIFISKEVIIELCYENKEFLIKFIEEISNQVVYLSDKLKNISYYTIRRKIANYLIEEYKKQGTLKLQIDISRKEMAEKFCVTRPALSNELMQMRKNGWISYDRKSITIKDIFIIESLLT</sequence>
<keyword evidence="3" id="KW-0804">Transcription</keyword>
<evidence type="ECO:0000259" key="5">
    <source>
        <dbReference type="PROSITE" id="PS51063"/>
    </source>
</evidence>